<dbReference type="Proteomes" id="UP000031802">
    <property type="component" value="Unassembled WGS sequence"/>
</dbReference>
<accession>A0A0B8T6K5</accession>
<organism evidence="1 2">
    <name type="scientific">Sphingobacterium deserti</name>
    <dbReference type="NCBI Taxonomy" id="1229276"/>
    <lineage>
        <taxon>Bacteria</taxon>
        <taxon>Pseudomonadati</taxon>
        <taxon>Bacteroidota</taxon>
        <taxon>Sphingobacteriia</taxon>
        <taxon>Sphingobacteriales</taxon>
        <taxon>Sphingobacteriaceae</taxon>
        <taxon>Sphingobacterium</taxon>
    </lineage>
</organism>
<keyword evidence="2" id="KW-1185">Reference proteome</keyword>
<name>A0A0B8T6K5_9SPHI</name>
<proteinExistence type="predicted"/>
<evidence type="ECO:0000313" key="2">
    <source>
        <dbReference type="Proteomes" id="UP000031802"/>
    </source>
</evidence>
<reference evidence="1 2" key="2">
    <citation type="journal article" date="2015" name="PLoS ONE">
        <title>Whole-Genome Optical Mapping and Finished Genome Sequence of Sphingobacterium deserti sp. nov., a New Species Isolated from the Western Desert of China.</title>
        <authorList>
            <person name="Teng C."/>
            <person name="Zhou Z."/>
            <person name="Molnar I."/>
            <person name="Li X."/>
            <person name="Tang R."/>
            <person name="Chen M."/>
            <person name="Wang L."/>
            <person name="Su S."/>
            <person name="Zhang W."/>
            <person name="Lin M."/>
        </authorList>
    </citation>
    <scope>NUCLEOTIDE SEQUENCE [LARGE SCALE GENOMIC DNA]</scope>
    <source>
        <strain evidence="2">ACCC05744</strain>
    </source>
</reference>
<dbReference type="EMBL" id="JJMU01000044">
    <property type="protein sequence ID" value="KGE13699.1"/>
    <property type="molecule type" value="Genomic_DNA"/>
</dbReference>
<protein>
    <submittedName>
        <fullName evidence="1">Uncharacterized protein</fullName>
    </submittedName>
</protein>
<reference evidence="2" key="1">
    <citation type="submission" date="2014-04" db="EMBL/GenBank/DDBJ databases">
        <title>Whole-Genome optical mapping and complete genome sequence of Sphingobacterium deserti sp. nov., a new spaces isolated from desert in the west of China.</title>
        <authorList>
            <person name="Teng C."/>
            <person name="Zhou Z."/>
            <person name="Li X."/>
            <person name="Chen M."/>
            <person name="Lin M."/>
            <person name="Wang L."/>
            <person name="Su S."/>
            <person name="Zhang C."/>
            <person name="Zhang W."/>
        </authorList>
    </citation>
    <scope>NUCLEOTIDE SEQUENCE [LARGE SCALE GENOMIC DNA]</scope>
    <source>
        <strain evidence="2">ACCC05744</strain>
    </source>
</reference>
<gene>
    <name evidence="1" type="ORF">DI53_2540</name>
</gene>
<comment type="caution">
    <text evidence="1">The sequence shown here is derived from an EMBL/GenBank/DDBJ whole genome shotgun (WGS) entry which is preliminary data.</text>
</comment>
<sequence length="56" mass="6474">MEFYSFYHDETPVQVYFTSPTDFFLFESNANFELVADSSGSVVGLKINDELLKRLD</sequence>
<evidence type="ECO:0000313" key="1">
    <source>
        <dbReference type="EMBL" id="KGE13699.1"/>
    </source>
</evidence>
<dbReference type="STRING" id="1229276.DI53_2540"/>
<dbReference type="AlphaFoldDB" id="A0A0B8T6K5"/>
<dbReference type="PATRIC" id="fig|1229276.3.peg.2610"/>